<protein>
    <submittedName>
        <fullName evidence="1">DUF742 domain-containing protein</fullName>
    </submittedName>
</protein>
<accession>A0ABW2TTJ5</accession>
<dbReference type="Pfam" id="PF05331">
    <property type="entry name" value="DUF742"/>
    <property type="match status" value="1"/>
</dbReference>
<evidence type="ECO:0000313" key="1">
    <source>
        <dbReference type="EMBL" id="MFC7616315.1"/>
    </source>
</evidence>
<dbReference type="InterPro" id="IPR007995">
    <property type="entry name" value="DUF742"/>
</dbReference>
<comment type="caution">
    <text evidence="1">The sequence shown here is derived from an EMBL/GenBank/DDBJ whole genome shotgun (WGS) entry which is preliminary data.</text>
</comment>
<gene>
    <name evidence="1" type="ORF">ACFQV2_25425</name>
</gene>
<proteinExistence type="predicted"/>
<dbReference type="PANTHER" id="PTHR36221">
    <property type="entry name" value="DUF742 DOMAIN-CONTAINING PROTEIN"/>
    <property type="match status" value="1"/>
</dbReference>
<dbReference type="PANTHER" id="PTHR36221:SF1">
    <property type="entry name" value="DUF742 DOMAIN-CONTAINING PROTEIN"/>
    <property type="match status" value="1"/>
</dbReference>
<dbReference type="EMBL" id="JBHTEY010000004">
    <property type="protein sequence ID" value="MFC7616315.1"/>
    <property type="molecule type" value="Genomic_DNA"/>
</dbReference>
<dbReference type="Proteomes" id="UP001596512">
    <property type="component" value="Unassembled WGS sequence"/>
</dbReference>
<name>A0ABW2TTJ5_9PSEU</name>
<keyword evidence="2" id="KW-1185">Reference proteome</keyword>
<evidence type="ECO:0000313" key="2">
    <source>
        <dbReference type="Proteomes" id="UP001596512"/>
    </source>
</evidence>
<sequence>MPGRERWLDDAAGPVVRPYTITGGRTRVVGVELDLVTLVVAVRPDVHAHWVDAESARLLWVCEHPLSVAEAAAGVRLPLRVVKVLLADLIQREYVLHRVARDPVAEPDLATMRKVLDGIRAL</sequence>
<organism evidence="1 2">
    <name type="scientific">Actinokineospora soli</name>
    <dbReference type="NCBI Taxonomy" id="1048753"/>
    <lineage>
        <taxon>Bacteria</taxon>
        <taxon>Bacillati</taxon>
        <taxon>Actinomycetota</taxon>
        <taxon>Actinomycetes</taxon>
        <taxon>Pseudonocardiales</taxon>
        <taxon>Pseudonocardiaceae</taxon>
        <taxon>Actinokineospora</taxon>
    </lineage>
</organism>
<reference evidence="2" key="1">
    <citation type="journal article" date="2019" name="Int. J. Syst. Evol. Microbiol.">
        <title>The Global Catalogue of Microorganisms (GCM) 10K type strain sequencing project: providing services to taxonomists for standard genome sequencing and annotation.</title>
        <authorList>
            <consortium name="The Broad Institute Genomics Platform"/>
            <consortium name="The Broad Institute Genome Sequencing Center for Infectious Disease"/>
            <person name="Wu L."/>
            <person name="Ma J."/>
        </authorList>
    </citation>
    <scope>NUCLEOTIDE SEQUENCE [LARGE SCALE GENOMIC DNA]</scope>
    <source>
        <strain evidence="2">JCM 17695</strain>
    </source>
</reference>